<evidence type="ECO:0000259" key="1">
    <source>
        <dbReference type="SMART" id="SM00382"/>
    </source>
</evidence>
<dbReference type="EMBL" id="AYZR01000008">
    <property type="protein sequence ID" value="KRM93541.1"/>
    <property type="molecule type" value="Genomic_DNA"/>
</dbReference>
<dbReference type="PATRIC" id="fig|1423802.4.peg.259"/>
<name>A0A0R2CQE4_9LACO</name>
<accession>A0A0R2CQE4</accession>
<dbReference type="InterPro" id="IPR003593">
    <property type="entry name" value="AAA+_ATPase"/>
</dbReference>
<dbReference type="SUPFAM" id="SSF52540">
    <property type="entry name" value="P-loop containing nucleoside triphosphate hydrolases"/>
    <property type="match status" value="1"/>
</dbReference>
<comment type="caution">
    <text evidence="2">The sequence shown here is derived from an EMBL/GenBank/DDBJ whole genome shotgun (WGS) entry which is preliminary data.</text>
</comment>
<organism evidence="2 3">
    <name type="scientific">Lentilactobacillus senioris DSM 24302 = JCM 17472</name>
    <dbReference type="NCBI Taxonomy" id="1423802"/>
    <lineage>
        <taxon>Bacteria</taxon>
        <taxon>Bacillati</taxon>
        <taxon>Bacillota</taxon>
        <taxon>Bacilli</taxon>
        <taxon>Lactobacillales</taxon>
        <taxon>Lactobacillaceae</taxon>
        <taxon>Lentilactobacillus</taxon>
    </lineage>
</organism>
<feature type="domain" description="AAA+ ATPase" evidence="1">
    <location>
        <begin position="106"/>
        <end position="251"/>
    </location>
</feature>
<reference evidence="2 3" key="1">
    <citation type="journal article" date="2015" name="Genome Announc.">
        <title>Expanding the biotechnology potential of lactobacilli through comparative genomics of 213 strains and associated genera.</title>
        <authorList>
            <person name="Sun Z."/>
            <person name="Harris H.M."/>
            <person name="McCann A."/>
            <person name="Guo C."/>
            <person name="Argimon S."/>
            <person name="Zhang W."/>
            <person name="Yang X."/>
            <person name="Jeffery I.B."/>
            <person name="Cooney J.C."/>
            <person name="Kagawa T.F."/>
            <person name="Liu W."/>
            <person name="Song Y."/>
            <person name="Salvetti E."/>
            <person name="Wrobel A."/>
            <person name="Rasinkangas P."/>
            <person name="Parkhill J."/>
            <person name="Rea M.C."/>
            <person name="O'Sullivan O."/>
            <person name="Ritari J."/>
            <person name="Douillard F.P."/>
            <person name="Paul Ross R."/>
            <person name="Yang R."/>
            <person name="Briner A.E."/>
            <person name="Felis G.E."/>
            <person name="de Vos W.M."/>
            <person name="Barrangou R."/>
            <person name="Klaenhammer T.R."/>
            <person name="Caufield P.W."/>
            <person name="Cui Y."/>
            <person name="Zhang H."/>
            <person name="O'Toole P.W."/>
        </authorList>
    </citation>
    <scope>NUCLEOTIDE SEQUENCE [LARGE SCALE GENOMIC DNA]</scope>
    <source>
        <strain evidence="2 3">DSM 24302</strain>
    </source>
</reference>
<dbReference type="RefSeq" id="WP_054669216.1">
    <property type="nucleotide sequence ID" value="NZ_AYZR01000008.1"/>
</dbReference>
<dbReference type="Gene3D" id="3.40.50.300">
    <property type="entry name" value="P-loop containing nucleotide triphosphate hydrolases"/>
    <property type="match status" value="1"/>
</dbReference>
<dbReference type="STRING" id="1423802.FC56_GL000254"/>
<dbReference type="GO" id="GO:0005524">
    <property type="term" value="F:ATP binding"/>
    <property type="evidence" value="ECO:0007669"/>
    <property type="project" value="InterPro"/>
</dbReference>
<dbReference type="GO" id="GO:0006260">
    <property type="term" value="P:DNA replication"/>
    <property type="evidence" value="ECO:0007669"/>
    <property type="project" value="TreeGrafter"/>
</dbReference>
<dbReference type="InterPro" id="IPR027417">
    <property type="entry name" value="P-loop_NTPase"/>
</dbReference>
<keyword evidence="3" id="KW-1185">Reference proteome</keyword>
<sequence length="265" mass="29862">MIIDSLMIERAKQAARREGADVDHLPDTPEGIAEHLAKRDAQTVAKSLEEIADKKARYYFDNSLWSGDVELKFTFSDWKTDSQQNAEEAKRLGNQAFSIAKQLTQEDFNVALLGQAGVGKTSLALAIMYALQEKGKSVIFVSTMELLKLLQNKYDFPELARKIEDVKRSMVEADVVVLDDLGTEAGKKDGNVRSVHKDLQDFLYQIANARVDFANNQSRGSMIITSNNKGTELVRMYDPKLIDRIFTKNPEHQLSFENMKGVRNV</sequence>
<dbReference type="PANTHER" id="PTHR30050">
    <property type="entry name" value="CHROMOSOMAL REPLICATION INITIATOR PROTEIN DNAA"/>
    <property type="match status" value="1"/>
</dbReference>
<dbReference type="SMART" id="SM00382">
    <property type="entry name" value="AAA"/>
    <property type="match status" value="1"/>
</dbReference>
<dbReference type="Pfam" id="PF01695">
    <property type="entry name" value="IstB_IS21"/>
    <property type="match status" value="1"/>
</dbReference>
<dbReference type="AlphaFoldDB" id="A0A0R2CQE4"/>
<dbReference type="PANTHER" id="PTHR30050:SF4">
    <property type="entry name" value="ATP-BINDING PROTEIN RV3427C IN INSERTION SEQUENCE-RELATED"/>
    <property type="match status" value="1"/>
</dbReference>
<proteinExistence type="predicted"/>
<protein>
    <submittedName>
        <fullName evidence="2">DNA replication protein</fullName>
    </submittedName>
</protein>
<dbReference type="CDD" id="cd00009">
    <property type="entry name" value="AAA"/>
    <property type="match status" value="1"/>
</dbReference>
<evidence type="ECO:0000313" key="3">
    <source>
        <dbReference type="Proteomes" id="UP000051256"/>
    </source>
</evidence>
<dbReference type="InterPro" id="IPR002611">
    <property type="entry name" value="IstB_ATP-bd"/>
</dbReference>
<dbReference type="Proteomes" id="UP000051256">
    <property type="component" value="Unassembled WGS sequence"/>
</dbReference>
<evidence type="ECO:0000313" key="2">
    <source>
        <dbReference type="EMBL" id="KRM93541.1"/>
    </source>
</evidence>
<gene>
    <name evidence="2" type="ORF">FC56_GL000254</name>
</gene>